<protein>
    <submittedName>
        <fullName evidence="2">Uncharacterized protein</fullName>
    </submittedName>
</protein>
<evidence type="ECO:0000256" key="1">
    <source>
        <dbReference type="SAM" id="MobiDB-lite"/>
    </source>
</evidence>
<evidence type="ECO:0000313" key="3">
    <source>
        <dbReference type="Proteomes" id="UP000198341"/>
    </source>
</evidence>
<keyword evidence="3" id="KW-1185">Reference proteome</keyword>
<proteinExistence type="predicted"/>
<dbReference type="eggNOG" id="KOG2919">
    <property type="taxonomic scope" value="Eukaryota"/>
</dbReference>
<dbReference type="Proteomes" id="UP000198341">
    <property type="component" value="Chromosome 4"/>
</dbReference>
<dbReference type="InterPro" id="IPR051150">
    <property type="entry name" value="SWT21/TCAB1_mRNA_Telomere"/>
</dbReference>
<dbReference type="Pfam" id="PF00400">
    <property type="entry name" value="WD40"/>
    <property type="match status" value="1"/>
</dbReference>
<feature type="compositionally biased region" description="Low complexity" evidence="1">
    <location>
        <begin position="452"/>
        <end position="480"/>
    </location>
</feature>
<dbReference type="InterPro" id="IPR015943">
    <property type="entry name" value="WD40/YVTN_repeat-like_dom_sf"/>
</dbReference>
<dbReference type="GeneID" id="19016092"/>
<dbReference type="STRING" id="41875.K8EVD6"/>
<accession>K8EVD6</accession>
<dbReference type="InterPro" id="IPR036322">
    <property type="entry name" value="WD40_repeat_dom_sf"/>
</dbReference>
<feature type="region of interest" description="Disordered" evidence="1">
    <location>
        <begin position="447"/>
        <end position="500"/>
    </location>
</feature>
<dbReference type="PANTHER" id="PTHR13211">
    <property type="entry name" value="TELOMERASE CAJAL BODY PROTEIN 1"/>
    <property type="match status" value="1"/>
</dbReference>
<reference evidence="2 3" key="1">
    <citation type="submission" date="2011-10" db="EMBL/GenBank/DDBJ databases">
        <authorList>
            <person name="Genoscope - CEA"/>
        </authorList>
    </citation>
    <scope>NUCLEOTIDE SEQUENCE [LARGE SCALE GENOMIC DNA]</scope>
    <source>
        <strain evidence="2 3">RCC 1105</strain>
    </source>
</reference>
<dbReference type="PANTHER" id="PTHR13211:SF0">
    <property type="entry name" value="TELOMERASE CAJAL BODY PROTEIN 1"/>
    <property type="match status" value="1"/>
</dbReference>
<dbReference type="RefSeq" id="XP_007513885.1">
    <property type="nucleotide sequence ID" value="XM_007513823.1"/>
</dbReference>
<gene>
    <name evidence="2" type="ORF">Bathy04g00660</name>
</gene>
<dbReference type="SUPFAM" id="SSF50978">
    <property type="entry name" value="WD40 repeat-like"/>
    <property type="match status" value="1"/>
</dbReference>
<organism evidence="2 3">
    <name type="scientific">Bathycoccus prasinos</name>
    <dbReference type="NCBI Taxonomy" id="41875"/>
    <lineage>
        <taxon>Eukaryota</taxon>
        <taxon>Viridiplantae</taxon>
        <taxon>Chlorophyta</taxon>
        <taxon>Mamiellophyceae</taxon>
        <taxon>Mamiellales</taxon>
        <taxon>Bathycoccaceae</taxon>
        <taxon>Bathycoccus</taxon>
    </lineage>
</organism>
<name>K8EVD6_9CHLO</name>
<evidence type="ECO:0000313" key="2">
    <source>
        <dbReference type="EMBL" id="CCO16410.1"/>
    </source>
</evidence>
<dbReference type="Gene3D" id="2.130.10.10">
    <property type="entry name" value="YVTN repeat-like/Quinoprotein amine dehydrogenase"/>
    <property type="match status" value="1"/>
</dbReference>
<dbReference type="EMBL" id="FO082275">
    <property type="protein sequence ID" value="CCO16410.1"/>
    <property type="molecule type" value="Genomic_DNA"/>
</dbReference>
<dbReference type="AlphaFoldDB" id="K8EVD6"/>
<dbReference type="InterPro" id="IPR001680">
    <property type="entry name" value="WD40_rpt"/>
</dbReference>
<sequence>MRSRLLHPKSFVDKVVVTTEGETSSLKLARTTTTLKTTLKTTSTAETHVTHNLEFTRDGSRLLSTTAGDDVLRVYEVPAKMIMMSSDGDEDGELLKCALKMKLPKSHYDACWYPAAQGNVRETLLTLCAAKDSGVKLFNVSPSSDDDDDGVSILSSSSREKCSYSIKNRNDELVPSISCAFTGNGGKVLGGRREEKGVCVWDTSRPGHECQVVGFDTQSKLTSCFATGNEYNGFIENSEGNIFAAGSYENGNSICVYDLRDGFNGSDCCVLSITNPHKNEKTGKMGGGVTRLKFSADGRALFSSARKSNSILCWDLRANVNGSMFTNIQRSNVRSNAKTKFDIEPCGKHLVSGGDDGILRCFDLDQNGKEVFAWKAPPKDAAVLIAAFTFHPLASSVKEFIAGKEGESKFTDIYDDENRIMNDVALGASACGERLFHPSTGRRFINNNAINSTSDSDSSGDSSSSDSSSSSSSTSETTNRTPPPPPTTTTRKEQATNASHRNNVISIWGYAREACCY</sequence>
<dbReference type="KEGG" id="bpg:Bathy04g00660"/>
<dbReference type="OrthoDB" id="498121at2759"/>
<dbReference type="SMART" id="SM00320">
    <property type="entry name" value="WD40"/>
    <property type="match status" value="3"/>
</dbReference>